<keyword evidence="5" id="KW-1185">Reference proteome</keyword>
<keyword evidence="1 2" id="KW-0597">Phosphoprotein</keyword>
<dbReference type="PANTHER" id="PTHR44591:SF3">
    <property type="entry name" value="RESPONSE REGULATORY DOMAIN-CONTAINING PROTEIN"/>
    <property type="match status" value="1"/>
</dbReference>
<evidence type="ECO:0000313" key="5">
    <source>
        <dbReference type="Proteomes" id="UP000660380"/>
    </source>
</evidence>
<dbReference type="InterPro" id="IPR001789">
    <property type="entry name" value="Sig_transdc_resp-reg_receiver"/>
</dbReference>
<dbReference type="RefSeq" id="WP_029633715.1">
    <property type="nucleotide sequence ID" value="NZ_JACJTA010000132.1"/>
</dbReference>
<dbReference type="InterPro" id="IPR050595">
    <property type="entry name" value="Bact_response_regulator"/>
</dbReference>
<proteinExistence type="predicted"/>
<dbReference type="Gene3D" id="3.40.50.2300">
    <property type="match status" value="1"/>
</dbReference>
<evidence type="ECO:0000256" key="2">
    <source>
        <dbReference type="PROSITE-ProRule" id="PRU00169"/>
    </source>
</evidence>
<dbReference type="SUPFAM" id="SSF52172">
    <property type="entry name" value="CheY-like"/>
    <property type="match status" value="1"/>
</dbReference>
<gene>
    <name evidence="4" type="ORF">H6G81_32745</name>
</gene>
<feature type="domain" description="Response regulatory" evidence="3">
    <location>
        <begin position="14"/>
        <end position="129"/>
    </location>
</feature>
<dbReference type="PANTHER" id="PTHR44591">
    <property type="entry name" value="STRESS RESPONSE REGULATOR PROTEIN 1"/>
    <property type="match status" value="1"/>
</dbReference>
<dbReference type="Pfam" id="PF00072">
    <property type="entry name" value="Response_reg"/>
    <property type="match status" value="1"/>
</dbReference>
<accession>A0ABR8H148</accession>
<dbReference type="InterPro" id="IPR011006">
    <property type="entry name" value="CheY-like_superfamily"/>
</dbReference>
<evidence type="ECO:0000259" key="3">
    <source>
        <dbReference type="PROSITE" id="PS50110"/>
    </source>
</evidence>
<feature type="modified residue" description="4-aspartylphosphate" evidence="2">
    <location>
        <position position="63"/>
    </location>
</feature>
<evidence type="ECO:0000313" key="4">
    <source>
        <dbReference type="EMBL" id="MBD2609158.1"/>
    </source>
</evidence>
<dbReference type="PROSITE" id="PS50110">
    <property type="entry name" value="RESPONSE_REGULATORY"/>
    <property type="match status" value="1"/>
</dbReference>
<dbReference type="Proteomes" id="UP000660380">
    <property type="component" value="Unassembled WGS sequence"/>
</dbReference>
<reference evidence="4 5" key="1">
    <citation type="journal article" date="2020" name="ISME J.">
        <title>Comparative genomics reveals insights into cyanobacterial evolution and habitat adaptation.</title>
        <authorList>
            <person name="Chen M.Y."/>
            <person name="Teng W.K."/>
            <person name="Zhao L."/>
            <person name="Hu C.X."/>
            <person name="Zhou Y.K."/>
            <person name="Han B.P."/>
            <person name="Song L.R."/>
            <person name="Shu W.S."/>
        </authorList>
    </citation>
    <scope>NUCLEOTIDE SEQUENCE [LARGE SCALE GENOMIC DNA]</scope>
    <source>
        <strain evidence="4 5">FACHB-248</strain>
    </source>
</reference>
<evidence type="ECO:0000256" key="1">
    <source>
        <dbReference type="ARBA" id="ARBA00022553"/>
    </source>
</evidence>
<organism evidence="4 5">
    <name type="scientific">Scytonema hofmannii FACHB-248</name>
    <dbReference type="NCBI Taxonomy" id="1842502"/>
    <lineage>
        <taxon>Bacteria</taxon>
        <taxon>Bacillati</taxon>
        <taxon>Cyanobacteriota</taxon>
        <taxon>Cyanophyceae</taxon>
        <taxon>Nostocales</taxon>
        <taxon>Scytonemataceae</taxon>
        <taxon>Scytonema</taxon>
    </lineage>
</organism>
<name>A0ABR8H148_9CYAN</name>
<dbReference type="EMBL" id="JACJTA010000132">
    <property type="protein sequence ID" value="MBD2609158.1"/>
    <property type="molecule type" value="Genomic_DNA"/>
</dbReference>
<dbReference type="SMART" id="SM00448">
    <property type="entry name" value="REC"/>
    <property type="match status" value="1"/>
</dbReference>
<sequence length="146" mass="16064">MKNLNLPSDSEIKRILVVDDTTDNLFLIQTVLVAEGYQVEVADNGQDALTMISAEPPALLLLDVMMPGMHGYEVVRRIRQNSSLPFIPIILITGCEQLDTSEQFDVAVEGFICKPIDFDLLLNHVSTILAMKDSSANAFANQQLAS</sequence>
<comment type="caution">
    <text evidence="4">The sequence shown here is derived from an EMBL/GenBank/DDBJ whole genome shotgun (WGS) entry which is preliminary data.</text>
</comment>
<protein>
    <submittedName>
        <fullName evidence="4">Response regulator</fullName>
    </submittedName>
</protein>